<accession>A0A841H5U8</accession>
<evidence type="ECO:0000313" key="3">
    <source>
        <dbReference type="Proteomes" id="UP000582837"/>
    </source>
</evidence>
<keyword evidence="3" id="KW-1185">Reference proteome</keyword>
<evidence type="ECO:0000256" key="1">
    <source>
        <dbReference type="SAM" id="SignalP"/>
    </source>
</evidence>
<sequence>MKPGFRTLVALGTVVALSGVISAAGHLQAQIRRCYAETCTVIAGKTYCAEHEVPCPTQT</sequence>
<comment type="caution">
    <text evidence="2">The sequence shown here is derived from an EMBL/GenBank/DDBJ whole genome shotgun (WGS) entry which is preliminary data.</text>
</comment>
<dbReference type="Proteomes" id="UP000582837">
    <property type="component" value="Unassembled WGS sequence"/>
</dbReference>
<name>A0A841H5U8_9BACT</name>
<dbReference type="EMBL" id="JACHIA010000022">
    <property type="protein sequence ID" value="MBB6073256.1"/>
    <property type="molecule type" value="Genomic_DNA"/>
</dbReference>
<feature type="signal peptide" evidence="1">
    <location>
        <begin position="1"/>
        <end position="23"/>
    </location>
</feature>
<feature type="chain" id="PRO_5032529075" description="DUF3551 domain-containing protein" evidence="1">
    <location>
        <begin position="24"/>
        <end position="59"/>
    </location>
</feature>
<evidence type="ECO:0008006" key="4">
    <source>
        <dbReference type="Google" id="ProtNLM"/>
    </source>
</evidence>
<gene>
    <name evidence="2" type="ORF">HNQ61_004923</name>
</gene>
<dbReference type="AlphaFoldDB" id="A0A841H5U8"/>
<protein>
    <recommendedName>
        <fullName evidence="4">DUF3551 domain-containing protein</fullName>
    </recommendedName>
</protein>
<evidence type="ECO:0000313" key="2">
    <source>
        <dbReference type="EMBL" id="MBB6073256.1"/>
    </source>
</evidence>
<organism evidence="2 3">
    <name type="scientific">Longimicrobium terrae</name>
    <dbReference type="NCBI Taxonomy" id="1639882"/>
    <lineage>
        <taxon>Bacteria</taxon>
        <taxon>Pseudomonadati</taxon>
        <taxon>Gemmatimonadota</taxon>
        <taxon>Longimicrobiia</taxon>
        <taxon>Longimicrobiales</taxon>
        <taxon>Longimicrobiaceae</taxon>
        <taxon>Longimicrobium</taxon>
    </lineage>
</organism>
<proteinExistence type="predicted"/>
<keyword evidence="1" id="KW-0732">Signal</keyword>
<reference evidence="2 3" key="1">
    <citation type="submission" date="2020-08" db="EMBL/GenBank/DDBJ databases">
        <title>Genomic Encyclopedia of Type Strains, Phase IV (KMG-IV): sequencing the most valuable type-strain genomes for metagenomic binning, comparative biology and taxonomic classification.</title>
        <authorList>
            <person name="Goeker M."/>
        </authorList>
    </citation>
    <scope>NUCLEOTIDE SEQUENCE [LARGE SCALE GENOMIC DNA]</scope>
    <source>
        <strain evidence="2 3">DSM 29007</strain>
    </source>
</reference>